<dbReference type="Gene3D" id="2.40.50.140">
    <property type="entry name" value="Nucleic acid-binding proteins"/>
    <property type="match status" value="1"/>
</dbReference>
<evidence type="ECO:0000259" key="6">
    <source>
        <dbReference type="Pfam" id="PF01957"/>
    </source>
</evidence>
<keyword evidence="9" id="KW-1185">Reference proteome</keyword>
<name>A0ABU2MTB8_9ACTN</name>
<feature type="domain" description="NfeD-like C-terminal" evidence="6">
    <location>
        <begin position="142"/>
        <end position="196"/>
    </location>
</feature>
<feature type="transmembrane region" description="Helical" evidence="5">
    <location>
        <begin position="65"/>
        <end position="98"/>
    </location>
</feature>
<comment type="caution">
    <text evidence="8">The sequence shown here is derived from an EMBL/GenBank/DDBJ whole genome shotgun (WGS) entry which is preliminary data.</text>
</comment>
<accession>A0ABU2MTB8</accession>
<evidence type="ECO:0000313" key="9">
    <source>
        <dbReference type="Proteomes" id="UP001183246"/>
    </source>
</evidence>
<keyword evidence="2 5" id="KW-0812">Transmembrane</keyword>
<dbReference type="EMBL" id="JAVREL010000011">
    <property type="protein sequence ID" value="MDT0344882.1"/>
    <property type="molecule type" value="Genomic_DNA"/>
</dbReference>
<dbReference type="PANTHER" id="PTHR33507">
    <property type="entry name" value="INNER MEMBRANE PROTEIN YBBJ"/>
    <property type="match status" value="1"/>
</dbReference>
<dbReference type="InterPro" id="IPR052165">
    <property type="entry name" value="Membrane_assoc_protease"/>
</dbReference>
<evidence type="ECO:0000259" key="7">
    <source>
        <dbReference type="Pfam" id="PF24961"/>
    </source>
</evidence>
<feature type="transmembrane region" description="Helical" evidence="5">
    <location>
        <begin position="14"/>
        <end position="31"/>
    </location>
</feature>
<dbReference type="PANTHER" id="PTHR33507:SF4">
    <property type="entry name" value="NODULATION COMPETITIVENESS PROTEIN NFED"/>
    <property type="match status" value="1"/>
</dbReference>
<proteinExistence type="predicted"/>
<evidence type="ECO:0000256" key="2">
    <source>
        <dbReference type="ARBA" id="ARBA00022692"/>
    </source>
</evidence>
<feature type="domain" description="NfeD integral membrane" evidence="7">
    <location>
        <begin position="14"/>
        <end position="124"/>
    </location>
</feature>
<dbReference type="Proteomes" id="UP001183246">
    <property type="component" value="Unassembled WGS sequence"/>
</dbReference>
<reference evidence="9" key="1">
    <citation type="submission" date="2023-07" db="EMBL/GenBank/DDBJ databases">
        <title>30 novel species of actinomycetes from the DSMZ collection.</title>
        <authorList>
            <person name="Nouioui I."/>
        </authorList>
    </citation>
    <scope>NUCLEOTIDE SEQUENCE [LARGE SCALE GENOMIC DNA]</scope>
    <source>
        <strain evidence="9">DSM 44938</strain>
    </source>
</reference>
<sequence>MNGKTGMELASPELAYLFLAIGILAVVYELASPGVGVAGAAGVLLLAAGFVALGDLSVNPPALTLLLLAAVLCAAELITPWVGLFALAGTAALLATGVLLFRGEDTVDPAVLWSVAPVTGAGALLAGRLAVRARRSPPAAGAEALIGREAVVRRAEGGTGQVLLEGAWWTVRGRTGPVTEGRRVRVVGREGLELIVDSAEEEPP</sequence>
<evidence type="ECO:0000313" key="8">
    <source>
        <dbReference type="EMBL" id="MDT0344882.1"/>
    </source>
</evidence>
<evidence type="ECO:0000256" key="3">
    <source>
        <dbReference type="ARBA" id="ARBA00022989"/>
    </source>
</evidence>
<gene>
    <name evidence="8" type="ORF">RM590_20025</name>
</gene>
<evidence type="ECO:0000256" key="5">
    <source>
        <dbReference type="SAM" id="Phobius"/>
    </source>
</evidence>
<dbReference type="Pfam" id="PF24961">
    <property type="entry name" value="NfeD_membrane"/>
    <property type="match status" value="1"/>
</dbReference>
<dbReference type="SUPFAM" id="SSF141322">
    <property type="entry name" value="NfeD domain-like"/>
    <property type="match status" value="1"/>
</dbReference>
<keyword evidence="4 5" id="KW-0472">Membrane</keyword>
<dbReference type="InterPro" id="IPR002810">
    <property type="entry name" value="NfeD-like_C"/>
</dbReference>
<dbReference type="RefSeq" id="WP_311706004.1">
    <property type="nucleotide sequence ID" value="NZ_JAVREL010000011.1"/>
</dbReference>
<organism evidence="8 9">
    <name type="scientific">Streptomyces litchfieldiae</name>
    <dbReference type="NCBI Taxonomy" id="3075543"/>
    <lineage>
        <taxon>Bacteria</taxon>
        <taxon>Bacillati</taxon>
        <taxon>Actinomycetota</taxon>
        <taxon>Actinomycetes</taxon>
        <taxon>Kitasatosporales</taxon>
        <taxon>Streptomycetaceae</taxon>
        <taxon>Streptomyces</taxon>
    </lineage>
</organism>
<keyword evidence="3 5" id="KW-1133">Transmembrane helix</keyword>
<feature type="transmembrane region" description="Helical" evidence="5">
    <location>
        <begin position="110"/>
        <end position="131"/>
    </location>
</feature>
<comment type="subcellular location">
    <subcellularLocation>
        <location evidence="1">Membrane</location>
        <topology evidence="1">Multi-pass membrane protein</topology>
    </subcellularLocation>
</comment>
<protein>
    <submittedName>
        <fullName evidence="8">NfeD family protein</fullName>
    </submittedName>
</protein>
<evidence type="ECO:0000256" key="1">
    <source>
        <dbReference type="ARBA" id="ARBA00004141"/>
    </source>
</evidence>
<dbReference type="InterPro" id="IPR056739">
    <property type="entry name" value="NfeD_membrane"/>
</dbReference>
<evidence type="ECO:0000256" key="4">
    <source>
        <dbReference type="ARBA" id="ARBA00023136"/>
    </source>
</evidence>
<dbReference type="Pfam" id="PF01957">
    <property type="entry name" value="NfeD"/>
    <property type="match status" value="1"/>
</dbReference>
<dbReference type="InterPro" id="IPR012340">
    <property type="entry name" value="NA-bd_OB-fold"/>
</dbReference>